<dbReference type="GO" id="GO:0016987">
    <property type="term" value="F:sigma factor activity"/>
    <property type="evidence" value="ECO:0007669"/>
    <property type="project" value="UniProtKB-KW"/>
</dbReference>
<dbReference type="SUPFAM" id="SSF88659">
    <property type="entry name" value="Sigma3 and sigma4 domains of RNA polymerase sigma factors"/>
    <property type="match status" value="1"/>
</dbReference>
<keyword evidence="3" id="KW-0731">Sigma factor</keyword>
<dbReference type="Gene3D" id="1.10.1740.10">
    <property type="match status" value="1"/>
</dbReference>
<dbReference type="PANTHER" id="PTHR30173:SF43">
    <property type="entry name" value="ECF RNA POLYMERASE SIGMA FACTOR SIGI-RELATED"/>
    <property type="match status" value="1"/>
</dbReference>
<comment type="similarity">
    <text evidence="1">Belongs to the sigma-70 factor family. ECF subfamily.</text>
</comment>
<dbReference type="NCBIfam" id="TIGR02937">
    <property type="entry name" value="sigma70-ECF"/>
    <property type="match status" value="1"/>
</dbReference>
<evidence type="ECO:0000259" key="6">
    <source>
        <dbReference type="Pfam" id="PF08281"/>
    </source>
</evidence>
<feature type="domain" description="RNA polymerase sigma factor 70 region 4 type 2" evidence="6">
    <location>
        <begin position="114"/>
        <end position="162"/>
    </location>
</feature>
<keyword evidence="4" id="KW-0804">Transcription</keyword>
<dbReference type="InterPro" id="IPR052704">
    <property type="entry name" value="ECF_Sigma-70_Domain"/>
</dbReference>
<sequence>MTVQGATLLDRFEAERPRLRAQACRMLGSSAEADDAVQEVWLRYDRTDMSEVKNVAAWLTTVLSRVCLNLLRARQARREQPLDGHTADWLTAVDENRIPQEEVEWAESVGLAMLVVLDRLTPAERIAFVLHDMFDVAFSDIAHTMQRSVTAVRQLASRARVKVRGRQVRTADRDRRRAAVEAYLAATRVGDFAALLTLLDPEIELRADATVTGTGKPLTLHGALAVAKSAVAATPRARHTALALVDGSPALVMAPLGQLSLVIQFGFLGPAITTVQITADRDRLRTFTIALAG</sequence>
<dbReference type="EMBL" id="SAIY01000005">
    <property type="protein sequence ID" value="NGM14068.1"/>
    <property type="molecule type" value="Genomic_DNA"/>
</dbReference>
<proteinExistence type="inferred from homology"/>
<dbReference type="PANTHER" id="PTHR30173">
    <property type="entry name" value="SIGMA 19 FACTOR"/>
    <property type="match status" value="1"/>
</dbReference>
<dbReference type="RefSeq" id="WP_164447986.1">
    <property type="nucleotide sequence ID" value="NZ_SAIY01000005.1"/>
</dbReference>
<dbReference type="InterPro" id="IPR036388">
    <property type="entry name" value="WH-like_DNA-bd_sf"/>
</dbReference>
<comment type="caution">
    <text evidence="7">The sequence shown here is derived from an EMBL/GenBank/DDBJ whole genome shotgun (WGS) entry which is preliminary data.</text>
</comment>
<evidence type="ECO:0000313" key="7">
    <source>
        <dbReference type="EMBL" id="NGM14068.1"/>
    </source>
</evidence>
<dbReference type="Pfam" id="PF04542">
    <property type="entry name" value="Sigma70_r2"/>
    <property type="match status" value="1"/>
</dbReference>
<evidence type="ECO:0000259" key="5">
    <source>
        <dbReference type="Pfam" id="PF04542"/>
    </source>
</evidence>
<dbReference type="GO" id="GO:0003677">
    <property type="term" value="F:DNA binding"/>
    <property type="evidence" value="ECO:0007669"/>
    <property type="project" value="InterPro"/>
</dbReference>
<keyword evidence="2" id="KW-0805">Transcription regulation</keyword>
<name>A0A6M1KVL4_9ACTN</name>
<dbReference type="InterPro" id="IPR013324">
    <property type="entry name" value="RNA_pol_sigma_r3/r4-like"/>
</dbReference>
<evidence type="ECO:0000256" key="1">
    <source>
        <dbReference type="ARBA" id="ARBA00010641"/>
    </source>
</evidence>
<evidence type="ECO:0000256" key="4">
    <source>
        <dbReference type="ARBA" id="ARBA00023163"/>
    </source>
</evidence>
<dbReference type="AlphaFoldDB" id="A0A6M1KVL4"/>
<dbReference type="InterPro" id="IPR014284">
    <property type="entry name" value="RNA_pol_sigma-70_dom"/>
</dbReference>
<reference evidence="7 8" key="1">
    <citation type="submission" date="2020-02" db="EMBL/GenBank/DDBJ databases">
        <title>Draft Genome Sequence of Verrucosispora sp. Strain CWR15, Isolated from Gulf of Mexico Sponge.</title>
        <authorList>
            <person name="Kennedy S.J."/>
            <person name="Cella E."/>
            <person name="Azarian T."/>
            <person name="Baker B.J."/>
            <person name="Shaw L.N."/>
        </authorList>
    </citation>
    <scope>NUCLEOTIDE SEQUENCE [LARGE SCALE GENOMIC DNA]</scope>
    <source>
        <strain evidence="7 8">CWR15</strain>
    </source>
</reference>
<protein>
    <submittedName>
        <fullName evidence="7">Sigma-70 family RNA polymerase sigma factor</fullName>
    </submittedName>
</protein>
<dbReference type="InterPro" id="IPR013249">
    <property type="entry name" value="RNA_pol_sigma70_r4_t2"/>
</dbReference>
<accession>A0A6M1KVL4</accession>
<dbReference type="SUPFAM" id="SSF88946">
    <property type="entry name" value="Sigma2 domain of RNA polymerase sigma factors"/>
    <property type="match status" value="1"/>
</dbReference>
<evidence type="ECO:0000256" key="2">
    <source>
        <dbReference type="ARBA" id="ARBA00023015"/>
    </source>
</evidence>
<evidence type="ECO:0000256" key="3">
    <source>
        <dbReference type="ARBA" id="ARBA00023082"/>
    </source>
</evidence>
<keyword evidence="8" id="KW-1185">Reference proteome</keyword>
<dbReference type="Pfam" id="PF08281">
    <property type="entry name" value="Sigma70_r4_2"/>
    <property type="match status" value="1"/>
</dbReference>
<dbReference type="Proteomes" id="UP000478148">
    <property type="component" value="Unassembled WGS sequence"/>
</dbReference>
<feature type="domain" description="RNA polymerase sigma-70 region 2" evidence="5">
    <location>
        <begin position="12"/>
        <end position="75"/>
    </location>
</feature>
<dbReference type="GO" id="GO:0006352">
    <property type="term" value="P:DNA-templated transcription initiation"/>
    <property type="evidence" value="ECO:0007669"/>
    <property type="project" value="InterPro"/>
</dbReference>
<dbReference type="Gene3D" id="1.10.10.10">
    <property type="entry name" value="Winged helix-like DNA-binding domain superfamily/Winged helix DNA-binding domain"/>
    <property type="match status" value="1"/>
</dbReference>
<gene>
    <name evidence="7" type="ORF">ENC19_16000</name>
</gene>
<evidence type="ECO:0000313" key="8">
    <source>
        <dbReference type="Proteomes" id="UP000478148"/>
    </source>
</evidence>
<dbReference type="InterPro" id="IPR007627">
    <property type="entry name" value="RNA_pol_sigma70_r2"/>
</dbReference>
<organism evidence="7 8">
    <name type="scientific">Verrucosispora sioxanthis</name>
    <dbReference type="NCBI Taxonomy" id="2499994"/>
    <lineage>
        <taxon>Bacteria</taxon>
        <taxon>Bacillati</taxon>
        <taxon>Actinomycetota</taxon>
        <taxon>Actinomycetes</taxon>
        <taxon>Micromonosporales</taxon>
        <taxon>Micromonosporaceae</taxon>
        <taxon>Micromonospora</taxon>
    </lineage>
</organism>
<dbReference type="InterPro" id="IPR013325">
    <property type="entry name" value="RNA_pol_sigma_r2"/>
</dbReference>